<dbReference type="EMBL" id="KB745994">
    <property type="protein sequence ID" value="EOA93582.1"/>
    <property type="molecule type" value="Genomic_DNA"/>
</dbReference>
<proteinExistence type="predicted"/>
<sequence>MYVTQYNKDLSQRAKPKSDSVASPFRENQQLDQEKKVIHKIIPISPVHQPLSKTSNINELRETKLAAEIGGSATPLRAESKEERQWKEMKLRLDDLPGILARLSKIKLTALVVCTASAGFAMAPVPFDLTCFLLASLGTGLASCAANSINQVSAALLLPFCLWKRCQERAGGIACAACSRRASSGPLKPTPQKGRVGELESLGTACLFRIELMRF</sequence>
<accession>R0KZY4</accession>
<gene>
    <name evidence="3" type="ORF">Anapl_17943</name>
</gene>
<name>R0KZY4_ANAPL</name>
<protein>
    <submittedName>
        <fullName evidence="3">Protoheme IX farnesyltransferase, mitochondrial</fullName>
    </submittedName>
</protein>
<dbReference type="GO" id="GO:0005739">
    <property type="term" value="C:mitochondrion"/>
    <property type="evidence" value="ECO:0007669"/>
    <property type="project" value="TreeGrafter"/>
</dbReference>
<keyword evidence="4" id="KW-1185">Reference proteome</keyword>
<dbReference type="GO" id="GO:0008495">
    <property type="term" value="F:protoheme IX farnesyltransferase activity"/>
    <property type="evidence" value="ECO:0007669"/>
    <property type="project" value="InterPro"/>
</dbReference>
<dbReference type="AlphaFoldDB" id="R0KZY4"/>
<organism evidence="3 4">
    <name type="scientific">Anas platyrhynchos</name>
    <name type="common">Mallard</name>
    <name type="synonym">Anas boschas</name>
    <dbReference type="NCBI Taxonomy" id="8839"/>
    <lineage>
        <taxon>Eukaryota</taxon>
        <taxon>Metazoa</taxon>
        <taxon>Chordata</taxon>
        <taxon>Craniata</taxon>
        <taxon>Vertebrata</taxon>
        <taxon>Euteleostomi</taxon>
        <taxon>Archelosauria</taxon>
        <taxon>Archosauria</taxon>
        <taxon>Dinosauria</taxon>
        <taxon>Saurischia</taxon>
        <taxon>Theropoda</taxon>
        <taxon>Coelurosauria</taxon>
        <taxon>Aves</taxon>
        <taxon>Neognathae</taxon>
        <taxon>Galloanserae</taxon>
        <taxon>Anseriformes</taxon>
        <taxon>Anatidae</taxon>
        <taxon>Anatinae</taxon>
        <taxon>Anas</taxon>
    </lineage>
</organism>
<reference evidence="4" key="1">
    <citation type="journal article" date="2013" name="Nat. Genet.">
        <title>The duck genome and transcriptome provide insight into an avian influenza virus reservoir species.</title>
        <authorList>
            <person name="Huang Y."/>
            <person name="Li Y."/>
            <person name="Burt D.W."/>
            <person name="Chen H."/>
            <person name="Zhang Y."/>
            <person name="Qian W."/>
            <person name="Kim H."/>
            <person name="Gan S."/>
            <person name="Zhao Y."/>
            <person name="Li J."/>
            <person name="Yi K."/>
            <person name="Feng H."/>
            <person name="Zhu P."/>
            <person name="Li B."/>
            <person name="Liu Q."/>
            <person name="Fairley S."/>
            <person name="Magor K.E."/>
            <person name="Du Z."/>
            <person name="Hu X."/>
            <person name="Goodman L."/>
            <person name="Tafer H."/>
            <person name="Vignal A."/>
            <person name="Lee T."/>
            <person name="Kim K.W."/>
            <person name="Sheng Z."/>
            <person name="An Y."/>
            <person name="Searle S."/>
            <person name="Herrero J."/>
            <person name="Groenen M.A."/>
            <person name="Crooijmans R.P."/>
            <person name="Faraut T."/>
            <person name="Cai Q."/>
            <person name="Webster R.G."/>
            <person name="Aldridge J.R."/>
            <person name="Warren W.C."/>
            <person name="Bartschat S."/>
            <person name="Kehr S."/>
            <person name="Marz M."/>
            <person name="Stadler P.F."/>
            <person name="Smith J."/>
            <person name="Kraus R.H."/>
            <person name="Zhao Y."/>
            <person name="Ren L."/>
            <person name="Fei J."/>
            <person name="Morisson M."/>
            <person name="Kaiser P."/>
            <person name="Griffin D.K."/>
            <person name="Rao M."/>
            <person name="Pitel F."/>
            <person name="Wang J."/>
            <person name="Li N."/>
        </authorList>
    </citation>
    <scope>NUCLEOTIDE SEQUENCE [LARGE SCALE GENOMIC DNA]</scope>
</reference>
<evidence type="ECO:0000256" key="2">
    <source>
        <dbReference type="SAM" id="MobiDB-lite"/>
    </source>
</evidence>
<dbReference type="Proteomes" id="UP000296049">
    <property type="component" value="Unassembled WGS sequence"/>
</dbReference>
<keyword evidence="1 3" id="KW-0808">Transferase</keyword>
<dbReference type="PANTHER" id="PTHR43448:SF2">
    <property type="entry name" value="PROTOHEME IX FARNESYLTRANSFERASE, MITOCHONDRIAL"/>
    <property type="match status" value="1"/>
</dbReference>
<dbReference type="GO" id="GO:0006784">
    <property type="term" value="P:heme A biosynthetic process"/>
    <property type="evidence" value="ECO:0007669"/>
    <property type="project" value="TreeGrafter"/>
</dbReference>
<dbReference type="PANTHER" id="PTHR43448">
    <property type="entry name" value="PROTOHEME IX FARNESYLTRANSFERASE, MITOCHONDRIAL"/>
    <property type="match status" value="1"/>
</dbReference>
<evidence type="ECO:0000313" key="4">
    <source>
        <dbReference type="Proteomes" id="UP000296049"/>
    </source>
</evidence>
<dbReference type="InterPro" id="IPR006369">
    <property type="entry name" value="Protohaem_IX_farnesylTrfase"/>
</dbReference>
<evidence type="ECO:0000313" key="3">
    <source>
        <dbReference type="EMBL" id="EOA93582.1"/>
    </source>
</evidence>
<evidence type="ECO:0000256" key="1">
    <source>
        <dbReference type="ARBA" id="ARBA00022679"/>
    </source>
</evidence>
<feature type="region of interest" description="Disordered" evidence="2">
    <location>
        <begin position="1"/>
        <end position="29"/>
    </location>
</feature>
<dbReference type="GO" id="GO:0016020">
    <property type="term" value="C:membrane"/>
    <property type="evidence" value="ECO:0007669"/>
    <property type="project" value="InterPro"/>
</dbReference>